<proteinExistence type="predicted"/>
<evidence type="ECO:0000259" key="2">
    <source>
        <dbReference type="Pfam" id="PF00149"/>
    </source>
</evidence>
<dbReference type="Pfam" id="PF00149">
    <property type="entry name" value="Metallophos"/>
    <property type="match status" value="2"/>
</dbReference>
<dbReference type="HOGENOM" id="CLU_430462_0_0_1"/>
<dbReference type="PANTHER" id="PTHR47474:SF1">
    <property type="entry name" value="TYROSINE-PROTEIN PHOSPHATASE RLPH2"/>
    <property type="match status" value="1"/>
</dbReference>
<dbReference type="eggNOG" id="KOG0374">
    <property type="taxonomic scope" value="Eukaryota"/>
</dbReference>
<dbReference type="InterPro" id="IPR041768">
    <property type="entry name" value="RLPH"/>
</dbReference>
<evidence type="ECO:0000313" key="4">
    <source>
        <dbReference type="Proteomes" id="UP000032141"/>
    </source>
</evidence>
<feature type="domain" description="Calcineurin-like phosphoesterase" evidence="2">
    <location>
        <begin position="7"/>
        <end position="110"/>
    </location>
</feature>
<sequence length="636" mass="71709">MDPKARTVICIGDIHGHISKLNKLWVNLQSALIPSDFSSALVIFLGDYCDRGPETRKVIDFLISLPGKHPDQTHVFLAWNHDFAFAGFMGLLPRPLDGSEFKDTWKEFEESEEREGWYKGEGFEDMHVQGRRWAGKTRDQFDSAGVEFIGSVYDAGSTFESYNVPHGSSDLMKAVPESHKKFLTNMAWVHEEEDVCIETEEGLKQCKLIAVHAGLDKRKSVKDQLKLLRAKDTSISKLQQLNGRKDVWNMPQELDDKQTVVVSGHHGKLHVDGLRLIIDESGGYADKPLWLQSSFLLRRSSATPISFPTNIFISFSNFKCHLITQRAMAQNPRTVICVGDIHGYITKLTNLWLNLQSAIDPSQFTSALVVFLGDYCDRGPETRKVIDFLISLPEKHPEQTHVFLAGNHDFAFAAFLGLLPRPWDGSELKETWKEYEESEEREGWYKGEGFEEMHLQGRRWAGKIKAQFNSVKGMAYKGSIYDAGSTFESYGVPHGSSDLMKAVPESHKKFLTNMVWVHEEDDVCVETEEGLKHCKLIAVHAGLEKGDSVEEQLKLLRAKDTSISKVPYLSGRKNVWDIPQELDDKETVLVSGHHGKLHMDGLRLIIDEGGGYPEKPVAAIVLPSKKIIRDTDNVSS</sequence>
<accession>A0A0D3CLJ7</accession>
<dbReference type="AlphaFoldDB" id="A0A0D3CLJ7"/>
<dbReference type="STRING" id="109376.A0A0D3CLJ7"/>
<name>A0A0D3CLJ7_BRAOL</name>
<feature type="domain" description="Calcineurin-like phosphoesterase" evidence="2">
    <location>
        <begin position="334"/>
        <end position="457"/>
    </location>
</feature>
<evidence type="ECO:0000313" key="3">
    <source>
        <dbReference type="EnsemblPlants" id="Bo5g137830.1"/>
    </source>
</evidence>
<protein>
    <recommendedName>
        <fullName evidence="2">Calcineurin-like phosphoesterase domain-containing protein</fullName>
    </recommendedName>
</protein>
<keyword evidence="4" id="KW-1185">Reference proteome</keyword>
<reference evidence="3" key="2">
    <citation type="submission" date="2015-03" db="UniProtKB">
        <authorList>
            <consortium name="EnsemblPlants"/>
        </authorList>
    </citation>
    <scope>IDENTIFICATION</scope>
</reference>
<dbReference type="GO" id="GO:0016787">
    <property type="term" value="F:hydrolase activity"/>
    <property type="evidence" value="ECO:0007669"/>
    <property type="project" value="InterPro"/>
</dbReference>
<organism evidence="3 4">
    <name type="scientific">Brassica oleracea var. oleracea</name>
    <dbReference type="NCBI Taxonomy" id="109376"/>
    <lineage>
        <taxon>Eukaryota</taxon>
        <taxon>Viridiplantae</taxon>
        <taxon>Streptophyta</taxon>
        <taxon>Embryophyta</taxon>
        <taxon>Tracheophyta</taxon>
        <taxon>Spermatophyta</taxon>
        <taxon>Magnoliopsida</taxon>
        <taxon>eudicotyledons</taxon>
        <taxon>Gunneridae</taxon>
        <taxon>Pentapetalae</taxon>
        <taxon>rosids</taxon>
        <taxon>malvids</taxon>
        <taxon>Brassicales</taxon>
        <taxon>Brassicaceae</taxon>
        <taxon>Brassiceae</taxon>
        <taxon>Brassica</taxon>
    </lineage>
</organism>
<dbReference type="InterPro" id="IPR029052">
    <property type="entry name" value="Metallo-depent_PP-like"/>
</dbReference>
<dbReference type="SUPFAM" id="SSF56300">
    <property type="entry name" value="Metallo-dependent phosphatases"/>
    <property type="match status" value="2"/>
</dbReference>
<dbReference type="CDD" id="cd07421">
    <property type="entry name" value="MPP_Rhilphs"/>
    <property type="match status" value="1"/>
</dbReference>
<dbReference type="Gene3D" id="3.60.21.10">
    <property type="match status" value="2"/>
</dbReference>
<evidence type="ECO:0000256" key="1">
    <source>
        <dbReference type="PIRSR" id="PIRSR641768-1"/>
    </source>
</evidence>
<dbReference type="Proteomes" id="UP000032141">
    <property type="component" value="Chromosome C5"/>
</dbReference>
<feature type="active site" description="Proton donor" evidence="1">
    <location>
        <position position="408"/>
    </location>
</feature>
<dbReference type="PANTHER" id="PTHR47474">
    <property type="entry name" value="TYROSINE-PROTEIN PHOSPHATASE RLPH2"/>
    <property type="match status" value="1"/>
</dbReference>
<dbReference type="Gramene" id="Bo5g137830.1">
    <property type="protein sequence ID" value="Bo5g137830.1"/>
    <property type="gene ID" value="Bo5g137830"/>
</dbReference>
<reference evidence="3 4" key="1">
    <citation type="journal article" date="2014" name="Genome Biol.">
        <title>Transcriptome and methylome profiling reveals relics of genome dominance in the mesopolyploid Brassica oleracea.</title>
        <authorList>
            <person name="Parkin I.A."/>
            <person name="Koh C."/>
            <person name="Tang H."/>
            <person name="Robinson S.J."/>
            <person name="Kagale S."/>
            <person name="Clarke W.E."/>
            <person name="Town C.D."/>
            <person name="Nixon J."/>
            <person name="Krishnakumar V."/>
            <person name="Bidwell S.L."/>
            <person name="Denoeud F."/>
            <person name="Belcram H."/>
            <person name="Links M.G."/>
            <person name="Just J."/>
            <person name="Clarke C."/>
            <person name="Bender T."/>
            <person name="Huebert T."/>
            <person name="Mason A.S."/>
            <person name="Pires J.C."/>
            <person name="Barker G."/>
            <person name="Moore J."/>
            <person name="Walley P.G."/>
            <person name="Manoli S."/>
            <person name="Batley J."/>
            <person name="Edwards D."/>
            <person name="Nelson M.N."/>
            <person name="Wang X."/>
            <person name="Paterson A.H."/>
            <person name="King G."/>
            <person name="Bancroft I."/>
            <person name="Chalhoub B."/>
            <person name="Sharpe A.G."/>
        </authorList>
    </citation>
    <scope>NUCLEOTIDE SEQUENCE</scope>
    <source>
        <strain evidence="3 4">cv. TO1000</strain>
    </source>
</reference>
<dbReference type="EnsemblPlants" id="Bo5g137830.1">
    <property type="protein sequence ID" value="Bo5g137830.1"/>
    <property type="gene ID" value="Bo5g137830"/>
</dbReference>
<dbReference type="InterPro" id="IPR004843">
    <property type="entry name" value="Calcineurin-like_PHP"/>
</dbReference>